<proteinExistence type="predicted"/>
<gene>
    <name evidence="1" type="ORF">Q4F19_10865</name>
</gene>
<evidence type="ECO:0000313" key="1">
    <source>
        <dbReference type="EMBL" id="MDO6414882.1"/>
    </source>
</evidence>
<organism evidence="1 2">
    <name type="scientific">Sphingomonas natans</name>
    <dbReference type="NCBI Taxonomy" id="3063330"/>
    <lineage>
        <taxon>Bacteria</taxon>
        <taxon>Pseudomonadati</taxon>
        <taxon>Pseudomonadota</taxon>
        <taxon>Alphaproteobacteria</taxon>
        <taxon>Sphingomonadales</taxon>
        <taxon>Sphingomonadaceae</taxon>
        <taxon>Sphingomonas</taxon>
    </lineage>
</organism>
<protein>
    <submittedName>
        <fullName evidence="1">Uncharacterized protein</fullName>
    </submittedName>
</protein>
<comment type="caution">
    <text evidence="1">The sequence shown here is derived from an EMBL/GenBank/DDBJ whole genome shotgun (WGS) entry which is preliminary data.</text>
</comment>
<dbReference type="Proteomes" id="UP001169764">
    <property type="component" value="Unassembled WGS sequence"/>
</dbReference>
<reference evidence="1" key="1">
    <citation type="submission" date="2023-07" db="EMBL/GenBank/DDBJ databases">
        <authorList>
            <person name="Kim M."/>
        </authorList>
    </citation>
    <scope>NUCLEOTIDE SEQUENCE</scope>
    <source>
        <strain evidence="1">BIUV-7</strain>
    </source>
</reference>
<evidence type="ECO:0000313" key="2">
    <source>
        <dbReference type="Proteomes" id="UP001169764"/>
    </source>
</evidence>
<accession>A0ABT8YA65</accession>
<keyword evidence="2" id="KW-1185">Reference proteome</keyword>
<dbReference type="RefSeq" id="WP_303542444.1">
    <property type="nucleotide sequence ID" value="NZ_JAUOTP010000004.1"/>
</dbReference>
<sequence length="154" mass="15938">MLTTLILFAAQAAAQPQSGTGQVIQRGGQIASRPVVDVGAKKTEIPPVLQRAAVNPYATAGMTSCPQLRSSLASLSAVLGPDFRVGANTQENRAGKLAEAGGKTLVNGLVPFRSLVREISGAAPAERRLNAAISAGHARRGFLRGLAVARKCRV</sequence>
<name>A0ABT8YA65_9SPHN</name>
<dbReference type="EMBL" id="JAUOTP010000004">
    <property type="protein sequence ID" value="MDO6414882.1"/>
    <property type="molecule type" value="Genomic_DNA"/>
</dbReference>